<feature type="domain" description="Transposase IS204/IS1001/IS1096/IS1165 DDE" evidence="2">
    <location>
        <begin position="46"/>
        <end position="153"/>
    </location>
</feature>
<dbReference type="Pfam" id="PF01610">
    <property type="entry name" value="DDE_Tnp_ISL3"/>
    <property type="match status" value="1"/>
</dbReference>
<organism evidence="3 4">
    <name type="scientific">Microbacterium amylolyticum</name>
    <dbReference type="NCBI Taxonomy" id="936337"/>
    <lineage>
        <taxon>Bacteria</taxon>
        <taxon>Bacillati</taxon>
        <taxon>Actinomycetota</taxon>
        <taxon>Actinomycetes</taxon>
        <taxon>Micrococcales</taxon>
        <taxon>Microbacteriaceae</taxon>
        <taxon>Microbacterium</taxon>
    </lineage>
</organism>
<evidence type="ECO:0000256" key="1">
    <source>
        <dbReference type="SAM" id="MobiDB-lite"/>
    </source>
</evidence>
<dbReference type="EMBL" id="JAGIOL010000001">
    <property type="protein sequence ID" value="MBP2436709.1"/>
    <property type="molecule type" value="Genomic_DNA"/>
</dbReference>
<evidence type="ECO:0000313" key="3">
    <source>
        <dbReference type="EMBL" id="MBP2436709.1"/>
    </source>
</evidence>
<keyword evidence="4" id="KW-1185">Reference proteome</keyword>
<proteinExistence type="predicted"/>
<feature type="region of interest" description="Disordered" evidence="1">
    <location>
        <begin position="149"/>
        <end position="171"/>
    </location>
</feature>
<reference evidence="3 4" key="1">
    <citation type="submission" date="2021-03" db="EMBL/GenBank/DDBJ databases">
        <title>Sequencing the genomes of 1000 actinobacteria strains.</title>
        <authorList>
            <person name="Klenk H.-P."/>
        </authorList>
    </citation>
    <scope>NUCLEOTIDE SEQUENCE [LARGE SCALE GENOMIC DNA]</scope>
    <source>
        <strain evidence="3 4">DSM 24221</strain>
    </source>
</reference>
<dbReference type="PANTHER" id="PTHR33498">
    <property type="entry name" value="TRANSPOSASE FOR INSERTION SEQUENCE ELEMENT IS1557"/>
    <property type="match status" value="1"/>
</dbReference>
<name>A0ABS4ZHF1_9MICO</name>
<gene>
    <name evidence="3" type="ORF">JOF34_001295</name>
</gene>
<dbReference type="InterPro" id="IPR047951">
    <property type="entry name" value="Transpos_ISL3"/>
</dbReference>
<dbReference type="Proteomes" id="UP001519362">
    <property type="component" value="Unassembled WGS sequence"/>
</dbReference>
<evidence type="ECO:0000313" key="4">
    <source>
        <dbReference type="Proteomes" id="UP001519362"/>
    </source>
</evidence>
<feature type="compositionally biased region" description="Basic and acidic residues" evidence="1">
    <location>
        <begin position="162"/>
        <end position="171"/>
    </location>
</feature>
<protein>
    <submittedName>
        <fullName evidence="3">Transposase</fullName>
    </submittedName>
</protein>
<feature type="compositionally biased region" description="Basic residues" evidence="1">
    <location>
        <begin position="149"/>
        <end position="161"/>
    </location>
</feature>
<sequence length="171" mass="18626">MVAHLTVARVAEGLGVAWDTANNAVLAEGKRLLINDPTRFEGVKVIGVDEHVLRHTRHGDKDVTVIIALTPVRDGAGPARLLDMVEGRSKAAFKTWLADRDDAFRDAVEVVAMDGFTGFKTAPAEKIPDAVTVMHPFHVVRLAGDALDRRRRPQGAHRAHHPGPDPEEASR</sequence>
<accession>A0ABS4ZHF1</accession>
<dbReference type="InterPro" id="IPR002560">
    <property type="entry name" value="Transposase_DDE"/>
</dbReference>
<evidence type="ECO:0000259" key="2">
    <source>
        <dbReference type="Pfam" id="PF01610"/>
    </source>
</evidence>
<comment type="caution">
    <text evidence="3">The sequence shown here is derived from an EMBL/GenBank/DDBJ whole genome shotgun (WGS) entry which is preliminary data.</text>
</comment>
<dbReference type="PANTHER" id="PTHR33498:SF1">
    <property type="entry name" value="TRANSPOSASE FOR INSERTION SEQUENCE ELEMENT IS1557"/>
    <property type="match status" value="1"/>
</dbReference>